<feature type="binding site" evidence="7">
    <location>
        <position position="148"/>
    </location>
    <ligand>
        <name>glyoxylate</name>
        <dbReference type="ChEBI" id="CHEBI:36655"/>
    </ligand>
</feature>
<dbReference type="Proteomes" id="UP000005317">
    <property type="component" value="Unassembled WGS sequence"/>
</dbReference>
<evidence type="ECO:0000256" key="7">
    <source>
        <dbReference type="PIRSR" id="PIRSR000138-2"/>
    </source>
</evidence>
<accession>A0A656HBQ4</accession>
<feature type="binding site" evidence="7">
    <location>
        <position position="43"/>
    </location>
    <ligand>
        <name>glyoxylate</name>
        <dbReference type="ChEBI" id="CHEBI:36655"/>
    </ligand>
</feature>
<dbReference type="InterPro" id="IPR012133">
    <property type="entry name" value="Alpha-hydoxy_acid_DH_FMN"/>
</dbReference>
<feature type="binding site" evidence="7">
    <location>
        <position position="183"/>
    </location>
    <ligand>
        <name>glyoxylate</name>
        <dbReference type="ChEBI" id="CHEBI:36655"/>
    </ligand>
</feature>
<feature type="binding site" evidence="7">
    <location>
        <position position="174"/>
    </location>
    <ligand>
        <name>FMN</name>
        <dbReference type="ChEBI" id="CHEBI:58210"/>
    </ligand>
</feature>
<evidence type="ECO:0000256" key="1">
    <source>
        <dbReference type="ARBA" id="ARBA00001917"/>
    </source>
</evidence>
<evidence type="ECO:0000256" key="6">
    <source>
        <dbReference type="PIRSR" id="PIRSR000138-1"/>
    </source>
</evidence>
<proteinExistence type="inferred from homology"/>
<feature type="binding site" evidence="7">
    <location>
        <begin position="302"/>
        <end position="306"/>
    </location>
    <ligand>
        <name>FMN</name>
        <dbReference type="ChEBI" id="CHEBI:58210"/>
    </ligand>
</feature>
<organism evidence="9 10">
    <name type="scientific">Thiothrix nivea (strain ATCC 35100 / DSM 5205 / JP2)</name>
    <dbReference type="NCBI Taxonomy" id="870187"/>
    <lineage>
        <taxon>Bacteria</taxon>
        <taxon>Pseudomonadati</taxon>
        <taxon>Pseudomonadota</taxon>
        <taxon>Gammaproteobacteria</taxon>
        <taxon>Thiotrichales</taxon>
        <taxon>Thiotrichaceae</taxon>
        <taxon>Thiothrix</taxon>
    </lineage>
</organism>
<dbReference type="InterPro" id="IPR013785">
    <property type="entry name" value="Aldolase_TIM"/>
</dbReference>
<evidence type="ECO:0000259" key="8">
    <source>
        <dbReference type="PROSITE" id="PS51349"/>
    </source>
</evidence>
<dbReference type="FunFam" id="3.20.20.70:FF:000029">
    <property type="entry name" value="L-lactate dehydrogenase"/>
    <property type="match status" value="1"/>
</dbReference>
<dbReference type="InterPro" id="IPR000262">
    <property type="entry name" value="FMN-dep_DH"/>
</dbReference>
<feature type="binding site" evidence="7">
    <location>
        <position position="269"/>
    </location>
    <ligand>
        <name>FMN</name>
        <dbReference type="ChEBI" id="CHEBI:58210"/>
    </ligand>
</feature>
<dbReference type="InterPro" id="IPR037396">
    <property type="entry name" value="FMN_HAD"/>
</dbReference>
<sequence precursor="true">MTTQTAANRPLHACLTQIPTAIAAVSDYENFAHERLDDNAWAYVHSGAADEITLRRNRQAFDQLALHSRVLSDMRGGQTRLQLFGQTLQHPVLLAPVAYQTLFHPEGELASVRAAAAMDAGMVVSTLATHTLEQIASHAAAPLWFQLYFQPDREFTLQLLRRAEAAGYQALVVTVDAPIAGIRNREQRAGFHLPAGVGAVNLQGMRQPQLQLAEGQSRVFDGLMAHAPTWREIERLRQLTDLPLILKGITHPQDALLALELGADGIIISNHGGRTLDSLPATLEMLPAVAKALQGRMPLLLDGGIRRGTDVLKALALGASAVLVGRPLVYALATAGALGVAHMLRTLREELEISMALTGCRTLKDITPAVLAMSNT</sequence>
<dbReference type="OrthoDB" id="9770452at2"/>
<comment type="cofactor">
    <cofactor evidence="1">
        <name>FMN</name>
        <dbReference type="ChEBI" id="CHEBI:58210"/>
    </cofactor>
</comment>
<keyword evidence="3 7" id="KW-0288">FMN</keyword>
<dbReference type="GO" id="GO:0010181">
    <property type="term" value="F:FMN binding"/>
    <property type="evidence" value="ECO:0007669"/>
    <property type="project" value="InterPro"/>
</dbReference>
<feature type="binding site" evidence="7">
    <location>
        <begin position="325"/>
        <end position="326"/>
    </location>
    <ligand>
        <name>FMN</name>
        <dbReference type="ChEBI" id="CHEBI:58210"/>
    </ligand>
</feature>
<evidence type="ECO:0000256" key="5">
    <source>
        <dbReference type="ARBA" id="ARBA00024042"/>
    </source>
</evidence>
<dbReference type="AlphaFoldDB" id="A0A656HBQ4"/>
<dbReference type="PIRSF" id="PIRSF000138">
    <property type="entry name" value="Al-hdrx_acd_dh"/>
    <property type="match status" value="1"/>
</dbReference>
<protein>
    <submittedName>
        <fullName evidence="9">FMN-dependent alpha-hydroxy acid dehydrogenase</fullName>
    </submittedName>
</protein>
<reference evidence="10" key="1">
    <citation type="journal article" date="2011" name="Stand. Genomic Sci.">
        <title>Genome sequence of the filamentous, gliding Thiothrix nivea neotype strain (JP2(T)).</title>
        <authorList>
            <person name="Lapidus A."/>
            <person name="Nolan M."/>
            <person name="Lucas S."/>
            <person name="Glavina Del Rio T."/>
            <person name="Tice H."/>
            <person name="Cheng J.F."/>
            <person name="Tapia R."/>
            <person name="Han C."/>
            <person name="Goodwin L."/>
            <person name="Pitluck S."/>
            <person name="Liolios K."/>
            <person name="Pagani I."/>
            <person name="Ivanova N."/>
            <person name="Huntemann M."/>
            <person name="Mavromatis K."/>
            <person name="Mikhailova N."/>
            <person name="Pati A."/>
            <person name="Chen A."/>
            <person name="Palaniappan K."/>
            <person name="Land M."/>
            <person name="Brambilla E.M."/>
            <person name="Rohde M."/>
            <person name="Abt B."/>
            <person name="Verbarg S."/>
            <person name="Goker M."/>
            <person name="Bristow J."/>
            <person name="Eisen J.A."/>
            <person name="Markowitz V."/>
            <person name="Hugenholtz P."/>
            <person name="Kyrpides N.C."/>
            <person name="Klenk H.P."/>
            <person name="Woyke T."/>
        </authorList>
    </citation>
    <scope>NUCLEOTIDE SEQUENCE [LARGE SCALE GENOMIC DNA]</scope>
    <source>
        <strain evidence="10">ATCC 35100 / DSM 5205 / JP2</strain>
    </source>
</reference>
<feature type="binding site" evidence="7">
    <location>
        <begin position="96"/>
        <end position="98"/>
    </location>
    <ligand>
        <name>FMN</name>
        <dbReference type="ChEBI" id="CHEBI:58210"/>
    </ligand>
</feature>
<evidence type="ECO:0000256" key="2">
    <source>
        <dbReference type="ARBA" id="ARBA00022630"/>
    </source>
</evidence>
<feature type="binding site" evidence="7">
    <location>
        <position position="271"/>
    </location>
    <ligand>
        <name>glyoxylate</name>
        <dbReference type="ChEBI" id="CHEBI:36655"/>
    </ligand>
</feature>
<feature type="binding site" evidence="7">
    <location>
        <position position="125"/>
    </location>
    <ligand>
        <name>FMN</name>
        <dbReference type="ChEBI" id="CHEBI:58210"/>
    </ligand>
</feature>
<evidence type="ECO:0000313" key="9">
    <source>
        <dbReference type="EMBL" id="EIJ33582.1"/>
    </source>
</evidence>
<gene>
    <name evidence="9" type="ORF">Thini_0957</name>
</gene>
<dbReference type="CDD" id="cd02809">
    <property type="entry name" value="alpha_hydroxyacid_oxid_FMN"/>
    <property type="match status" value="1"/>
</dbReference>
<evidence type="ECO:0000256" key="4">
    <source>
        <dbReference type="ARBA" id="ARBA00023002"/>
    </source>
</evidence>
<dbReference type="EMBL" id="JH651384">
    <property type="protein sequence ID" value="EIJ33582.1"/>
    <property type="molecule type" value="Genomic_DNA"/>
</dbReference>
<feature type="binding site" evidence="7">
    <location>
        <position position="146"/>
    </location>
    <ligand>
        <name>FMN</name>
        <dbReference type="ChEBI" id="CHEBI:58210"/>
    </ligand>
</feature>
<evidence type="ECO:0000313" key="10">
    <source>
        <dbReference type="Proteomes" id="UP000005317"/>
    </source>
</evidence>
<evidence type="ECO:0000256" key="3">
    <source>
        <dbReference type="ARBA" id="ARBA00022643"/>
    </source>
</evidence>
<keyword evidence="2 7" id="KW-0285">Flavoprotein</keyword>
<dbReference type="GO" id="GO:0016614">
    <property type="term" value="F:oxidoreductase activity, acting on CH-OH group of donors"/>
    <property type="evidence" value="ECO:0007669"/>
    <property type="project" value="UniProtKB-ARBA"/>
</dbReference>
<dbReference type="PROSITE" id="PS51349">
    <property type="entry name" value="FMN_HYDROXY_ACID_DH_2"/>
    <property type="match status" value="1"/>
</dbReference>
<feature type="domain" description="FMN hydroxy acid dehydrogenase" evidence="8">
    <location>
        <begin position="17"/>
        <end position="376"/>
    </location>
</feature>
<dbReference type="PANTHER" id="PTHR10578">
    <property type="entry name" value="S -2-HYDROXY-ACID OXIDASE-RELATED"/>
    <property type="match status" value="1"/>
</dbReference>
<dbReference type="Pfam" id="PF01070">
    <property type="entry name" value="FMN_dh"/>
    <property type="match status" value="1"/>
</dbReference>
<feature type="active site" description="Proton acceptor" evidence="6">
    <location>
        <position position="271"/>
    </location>
</feature>
<dbReference type="PANTHER" id="PTHR10578:SF107">
    <property type="entry name" value="2-HYDROXYACID OXIDASE 1"/>
    <property type="match status" value="1"/>
</dbReference>
<dbReference type="SUPFAM" id="SSF51395">
    <property type="entry name" value="FMN-linked oxidoreductases"/>
    <property type="match status" value="1"/>
</dbReference>
<keyword evidence="4" id="KW-0560">Oxidoreductase</keyword>
<keyword evidence="10" id="KW-1185">Reference proteome</keyword>
<dbReference type="RefSeq" id="WP_002707533.1">
    <property type="nucleotide sequence ID" value="NZ_JH651384.1"/>
</dbReference>
<comment type="similarity">
    <text evidence="5">Belongs to the FMN-dependent alpha-hydroxy acid dehydrogenase family.</text>
</comment>
<feature type="binding site" evidence="7">
    <location>
        <position position="247"/>
    </location>
    <ligand>
        <name>FMN</name>
        <dbReference type="ChEBI" id="CHEBI:58210"/>
    </ligand>
</feature>
<feature type="binding site" evidence="7">
    <location>
        <position position="274"/>
    </location>
    <ligand>
        <name>glyoxylate</name>
        <dbReference type="ChEBI" id="CHEBI:36655"/>
    </ligand>
</feature>
<name>A0A656HBQ4_THINJ</name>
<dbReference type="Gene3D" id="3.20.20.70">
    <property type="entry name" value="Aldolase class I"/>
    <property type="match status" value="1"/>
</dbReference>